<dbReference type="EC" id="2.4.99.28" evidence="6"/>
<dbReference type="HAMAP" id="MF_02079">
    <property type="entry name" value="PGT_RodA"/>
    <property type="match status" value="1"/>
</dbReference>
<evidence type="ECO:0000256" key="4">
    <source>
        <dbReference type="ARBA" id="ARBA00022989"/>
    </source>
</evidence>
<dbReference type="NCBIfam" id="TIGR02210">
    <property type="entry name" value="rodA_shape"/>
    <property type="match status" value="1"/>
</dbReference>
<dbReference type="RefSeq" id="WP_273675487.1">
    <property type="nucleotide sequence ID" value="NZ_JAQQXQ010000001.1"/>
</dbReference>
<accession>A0ABT5JM82</accession>
<comment type="similarity">
    <text evidence="6">Belongs to the SEDS family. MrdB/RodA subfamily.</text>
</comment>
<comment type="subcellular location">
    <subcellularLocation>
        <location evidence="6">Cell inner membrane</location>
        <topology evidence="6">Multi-pass membrane protein</topology>
    </subcellularLocation>
    <subcellularLocation>
        <location evidence="1">Membrane</location>
        <topology evidence="1">Multi-pass membrane protein</topology>
    </subcellularLocation>
</comment>
<comment type="pathway">
    <text evidence="6">Cell wall biogenesis; peptidoglycan biosynthesis.</text>
</comment>
<sequence length="377" mass="40525">MNTAATNGIVPEPIARQPWEMLIPLFALVGFGAAVLYSAGGGAMTPFAASHLLRFTIFMVMAIVIAMLPRDLVKLLTYPAYIVVVLMLFGVELVGFVGGGSQRWLNLGFMVLQPSELMKPTAVITLALFYSTLPVGMTNTWRALLIPGGLVALPMALVLTQPDLGTALAIGFGGAMVMLLAGLPMRWFVGGAAAGMVIAPLAFFYGLKEYQQRRVMTMFDPEADPLGAGYHITQSKIAIGSGGIFGKGFNEGSQSHLNYLPEPHTDFVFATMAEEWGFIGGLFVLAAFAIILRWGWKVAQQSEDRFASLLAGGMVVTIFFYAAVNLMMVMGMAPVVGIPLPWMSHGGSSMLTNMICIGVLMMVNRWNQNAPRRGLAS</sequence>
<comment type="caution">
    <text evidence="7">The sequence shown here is derived from an EMBL/GenBank/DDBJ whole genome shotgun (WGS) entry which is preliminary data.</text>
</comment>
<evidence type="ECO:0000256" key="5">
    <source>
        <dbReference type="ARBA" id="ARBA00023136"/>
    </source>
</evidence>
<evidence type="ECO:0000313" key="7">
    <source>
        <dbReference type="EMBL" id="MDC8753238.1"/>
    </source>
</evidence>
<dbReference type="PANTHER" id="PTHR30474:SF1">
    <property type="entry name" value="PEPTIDOGLYCAN GLYCOSYLTRANSFERASE MRDB"/>
    <property type="match status" value="1"/>
</dbReference>
<dbReference type="Proteomes" id="UP001216558">
    <property type="component" value="Unassembled WGS sequence"/>
</dbReference>
<proteinExistence type="inferred from homology"/>
<feature type="transmembrane region" description="Helical" evidence="6">
    <location>
        <begin position="117"/>
        <end position="133"/>
    </location>
</feature>
<feature type="transmembrane region" description="Helical" evidence="6">
    <location>
        <begin position="276"/>
        <end position="296"/>
    </location>
</feature>
<comment type="catalytic activity">
    <reaction evidence="6">
        <text>[GlcNAc-(1-&gt;4)-Mur2Ac(oyl-L-Ala-gamma-D-Glu-L-Lys-D-Ala-D-Ala)](n)-di-trans,octa-cis-undecaprenyl diphosphate + beta-D-GlcNAc-(1-&gt;4)-Mur2Ac(oyl-L-Ala-gamma-D-Glu-L-Lys-D-Ala-D-Ala)-di-trans,octa-cis-undecaprenyl diphosphate = [GlcNAc-(1-&gt;4)-Mur2Ac(oyl-L-Ala-gamma-D-Glu-L-Lys-D-Ala-D-Ala)](n+1)-di-trans,octa-cis-undecaprenyl diphosphate + di-trans,octa-cis-undecaprenyl diphosphate + H(+)</text>
        <dbReference type="Rhea" id="RHEA:23708"/>
        <dbReference type="Rhea" id="RHEA-COMP:9602"/>
        <dbReference type="Rhea" id="RHEA-COMP:9603"/>
        <dbReference type="ChEBI" id="CHEBI:15378"/>
        <dbReference type="ChEBI" id="CHEBI:58405"/>
        <dbReference type="ChEBI" id="CHEBI:60033"/>
        <dbReference type="ChEBI" id="CHEBI:78435"/>
        <dbReference type="EC" id="2.4.99.28"/>
    </reaction>
</comment>
<feature type="transmembrane region" description="Helical" evidence="6">
    <location>
        <begin position="188"/>
        <end position="207"/>
    </location>
</feature>
<keyword evidence="6" id="KW-0997">Cell inner membrane</keyword>
<keyword evidence="8" id="KW-1185">Reference proteome</keyword>
<dbReference type="InterPro" id="IPR011923">
    <property type="entry name" value="RodA/MrdB"/>
</dbReference>
<feature type="transmembrane region" description="Helical" evidence="6">
    <location>
        <begin position="51"/>
        <end position="68"/>
    </location>
</feature>
<organism evidence="7 8">
    <name type="scientific">Erythrobacter fulvus</name>
    <dbReference type="NCBI Taxonomy" id="2987523"/>
    <lineage>
        <taxon>Bacteria</taxon>
        <taxon>Pseudomonadati</taxon>
        <taxon>Pseudomonadota</taxon>
        <taxon>Alphaproteobacteria</taxon>
        <taxon>Sphingomonadales</taxon>
        <taxon>Erythrobacteraceae</taxon>
        <taxon>Erythrobacter/Porphyrobacter group</taxon>
        <taxon>Erythrobacter</taxon>
    </lineage>
</organism>
<evidence type="ECO:0000256" key="6">
    <source>
        <dbReference type="HAMAP-Rule" id="MF_02079"/>
    </source>
</evidence>
<keyword evidence="6" id="KW-0808">Transferase</keyword>
<comment type="function">
    <text evidence="6">Peptidoglycan polymerase that is essential for cell wall elongation.</text>
</comment>
<keyword evidence="6" id="KW-0328">Glycosyltransferase</keyword>
<keyword evidence="6" id="KW-1003">Cell membrane</keyword>
<dbReference type="PANTHER" id="PTHR30474">
    <property type="entry name" value="CELL CYCLE PROTEIN"/>
    <property type="match status" value="1"/>
</dbReference>
<keyword evidence="6" id="KW-0961">Cell wall biogenesis/degradation</keyword>
<evidence type="ECO:0000313" key="8">
    <source>
        <dbReference type="Proteomes" id="UP001216558"/>
    </source>
</evidence>
<name>A0ABT5JM82_9SPHN</name>
<dbReference type="Pfam" id="PF01098">
    <property type="entry name" value="FTSW_RODA_SPOVE"/>
    <property type="match status" value="1"/>
</dbReference>
<keyword evidence="5 6" id="KW-0472">Membrane</keyword>
<dbReference type="InterPro" id="IPR001182">
    <property type="entry name" value="FtsW/RodA"/>
</dbReference>
<keyword evidence="3 6" id="KW-0133">Cell shape</keyword>
<dbReference type="EMBL" id="JAQQXQ010000001">
    <property type="protein sequence ID" value="MDC8753238.1"/>
    <property type="molecule type" value="Genomic_DNA"/>
</dbReference>
<feature type="transmembrane region" description="Helical" evidence="6">
    <location>
        <begin position="342"/>
        <end position="363"/>
    </location>
</feature>
<feature type="transmembrane region" description="Helical" evidence="6">
    <location>
        <begin position="21"/>
        <end position="39"/>
    </location>
</feature>
<feature type="transmembrane region" description="Helical" evidence="6">
    <location>
        <begin position="164"/>
        <end position="181"/>
    </location>
</feature>
<evidence type="ECO:0000256" key="2">
    <source>
        <dbReference type="ARBA" id="ARBA00022692"/>
    </source>
</evidence>
<feature type="transmembrane region" description="Helical" evidence="6">
    <location>
        <begin position="308"/>
        <end position="330"/>
    </location>
</feature>
<keyword evidence="2 6" id="KW-0812">Transmembrane</keyword>
<evidence type="ECO:0000256" key="1">
    <source>
        <dbReference type="ARBA" id="ARBA00004141"/>
    </source>
</evidence>
<gene>
    <name evidence="6 7" type="primary">rodA</name>
    <name evidence="6" type="synonym">mrdB</name>
    <name evidence="7" type="ORF">OIK40_01125</name>
</gene>
<protein>
    <recommendedName>
        <fullName evidence="6">Peptidoglycan glycosyltransferase MrdB</fullName>
        <shortName evidence="6">PGT</shortName>
        <ecNumber evidence="6">2.4.99.28</ecNumber>
    </recommendedName>
    <alternativeName>
        <fullName evidence="6">Cell elongation protein RodA</fullName>
    </alternativeName>
    <alternativeName>
        <fullName evidence="6">Cell wall polymerase</fullName>
    </alternativeName>
    <alternativeName>
        <fullName evidence="6">Peptidoglycan polymerase</fullName>
        <shortName evidence="6">PG polymerase</shortName>
    </alternativeName>
</protein>
<reference evidence="7 8" key="1">
    <citation type="submission" date="2022-10" db="EMBL/GenBank/DDBJ databases">
        <title>Erythrobacter sp. sf7 Genome sequencing.</title>
        <authorList>
            <person name="Park S."/>
        </authorList>
    </citation>
    <scope>NUCLEOTIDE SEQUENCE [LARGE SCALE GENOMIC DNA]</scope>
    <source>
        <strain evidence="8">sf7</strain>
    </source>
</reference>
<feature type="transmembrane region" description="Helical" evidence="6">
    <location>
        <begin position="75"/>
        <end position="97"/>
    </location>
</feature>
<evidence type="ECO:0000256" key="3">
    <source>
        <dbReference type="ARBA" id="ARBA00022960"/>
    </source>
</evidence>
<keyword evidence="6" id="KW-0573">Peptidoglycan synthesis</keyword>
<keyword evidence="4 6" id="KW-1133">Transmembrane helix</keyword>
<feature type="transmembrane region" description="Helical" evidence="6">
    <location>
        <begin position="140"/>
        <end position="158"/>
    </location>
</feature>